<evidence type="ECO:0000256" key="8">
    <source>
        <dbReference type="ARBA" id="ARBA00023136"/>
    </source>
</evidence>
<feature type="transmembrane region" description="Helical" evidence="9">
    <location>
        <begin position="246"/>
        <end position="269"/>
    </location>
</feature>
<keyword evidence="7 9" id="KW-1133">Transmembrane helix</keyword>
<dbReference type="GO" id="GO:0005886">
    <property type="term" value="C:plasma membrane"/>
    <property type="evidence" value="ECO:0007669"/>
    <property type="project" value="UniProtKB-SubCell"/>
</dbReference>
<proteinExistence type="inferred from homology"/>
<organism evidence="11 12">
    <name type="scientific">Phormidesmis priestleyi ULC007</name>
    <dbReference type="NCBI Taxonomy" id="1920490"/>
    <lineage>
        <taxon>Bacteria</taxon>
        <taxon>Bacillati</taxon>
        <taxon>Cyanobacteriota</taxon>
        <taxon>Cyanophyceae</taxon>
        <taxon>Leptolyngbyales</taxon>
        <taxon>Leptolyngbyaceae</taxon>
        <taxon>Phormidesmis</taxon>
    </lineage>
</organism>
<evidence type="ECO:0000256" key="5">
    <source>
        <dbReference type="ARBA" id="ARBA00022519"/>
    </source>
</evidence>
<comment type="subcellular location">
    <subcellularLocation>
        <location evidence="1">Cell inner membrane</location>
        <topology evidence="1">Multi-pass membrane protein</topology>
    </subcellularLocation>
    <subcellularLocation>
        <location evidence="9">Cell membrane</location>
        <topology evidence="9">Multi-pass membrane protein</topology>
    </subcellularLocation>
</comment>
<feature type="transmembrane region" description="Helical" evidence="9">
    <location>
        <begin position="193"/>
        <end position="215"/>
    </location>
</feature>
<keyword evidence="6 9" id="KW-0812">Transmembrane</keyword>
<dbReference type="InterPro" id="IPR047817">
    <property type="entry name" value="ABC2_TM_bact-type"/>
</dbReference>
<evidence type="ECO:0000259" key="10">
    <source>
        <dbReference type="PROSITE" id="PS51012"/>
    </source>
</evidence>
<comment type="caution">
    <text evidence="11">The sequence shown here is derived from an EMBL/GenBank/DDBJ whole genome shotgun (WGS) entry which is preliminary data.</text>
</comment>
<evidence type="ECO:0000256" key="6">
    <source>
        <dbReference type="ARBA" id="ARBA00022692"/>
    </source>
</evidence>
<keyword evidence="12" id="KW-1185">Reference proteome</keyword>
<reference evidence="11 12" key="1">
    <citation type="submission" date="2018-02" db="EMBL/GenBank/DDBJ databases">
        <authorList>
            <person name="Cohen D.B."/>
            <person name="Kent A.D."/>
        </authorList>
    </citation>
    <scope>NUCLEOTIDE SEQUENCE [LARGE SCALE GENOMIC DNA]</scope>
    <source>
        <strain evidence="11 12">ULC007</strain>
    </source>
</reference>
<dbReference type="InterPro" id="IPR013525">
    <property type="entry name" value="ABC2_TM"/>
</dbReference>
<dbReference type="PANTHER" id="PTHR30413:SF8">
    <property type="entry name" value="TRANSPORT PERMEASE PROTEIN"/>
    <property type="match status" value="1"/>
</dbReference>
<comment type="similarity">
    <text evidence="2 9">Belongs to the ABC-2 integral membrane protein family.</text>
</comment>
<dbReference type="STRING" id="1920490.GCA_001895925_00756"/>
<evidence type="ECO:0000256" key="3">
    <source>
        <dbReference type="ARBA" id="ARBA00022448"/>
    </source>
</evidence>
<gene>
    <name evidence="11" type="ORF">C7B65_01035</name>
</gene>
<dbReference type="AlphaFoldDB" id="A0A2T1DNJ4"/>
<dbReference type="Pfam" id="PF01061">
    <property type="entry name" value="ABC2_membrane"/>
    <property type="match status" value="1"/>
</dbReference>
<keyword evidence="4 9" id="KW-1003">Cell membrane</keyword>
<dbReference type="GO" id="GO:0140359">
    <property type="term" value="F:ABC-type transporter activity"/>
    <property type="evidence" value="ECO:0007669"/>
    <property type="project" value="InterPro"/>
</dbReference>
<evidence type="ECO:0000313" key="12">
    <source>
        <dbReference type="Proteomes" id="UP000238634"/>
    </source>
</evidence>
<dbReference type="OrthoDB" id="9786910at2"/>
<feature type="transmembrane region" description="Helical" evidence="9">
    <location>
        <begin position="50"/>
        <end position="72"/>
    </location>
</feature>
<keyword evidence="3 9" id="KW-0813">Transport</keyword>
<feature type="transmembrane region" description="Helical" evidence="9">
    <location>
        <begin position="84"/>
        <end position="103"/>
    </location>
</feature>
<evidence type="ECO:0000256" key="2">
    <source>
        <dbReference type="ARBA" id="ARBA00007783"/>
    </source>
</evidence>
<dbReference type="RefSeq" id="WP_073069052.1">
    <property type="nucleotide sequence ID" value="NZ_MPPI01000001.1"/>
</dbReference>
<dbReference type="Proteomes" id="UP000238634">
    <property type="component" value="Unassembled WGS sequence"/>
</dbReference>
<sequence>MQPNIQSARREIVIAAGQIEKQYWRDLWKYRELLYFLSWRDILVRYKQTAIGLAWALIRPFLTMVVFTIVFGNIAKLPSNGVPYPILIFSALLPWQFFSSAMGECSNSLVGNSNLISKVYFPRLIVPLSAVAVSFVDFMISGMILLGLMAWYNFVPSWRILSLPLFVLIASAAAIGIGLWFAALTVKYRDFRYIVPFVMQFGLYISPVGFSSSVVPAQWRLLYSLNPMVGVIDGFRWAILGKEADIYLPGFALSIGLVILVLISGIWYFRKVERTFADVI</sequence>
<dbReference type="PANTHER" id="PTHR30413">
    <property type="entry name" value="INNER MEMBRANE TRANSPORT PERMEASE"/>
    <property type="match status" value="1"/>
</dbReference>
<protein>
    <recommendedName>
        <fullName evidence="9">Transport permease protein</fullName>
    </recommendedName>
</protein>
<dbReference type="GO" id="GO:0015920">
    <property type="term" value="P:lipopolysaccharide transport"/>
    <property type="evidence" value="ECO:0007669"/>
    <property type="project" value="TreeGrafter"/>
</dbReference>
<dbReference type="EMBL" id="PVWG01000001">
    <property type="protein sequence ID" value="PSB22031.1"/>
    <property type="molecule type" value="Genomic_DNA"/>
</dbReference>
<evidence type="ECO:0000256" key="9">
    <source>
        <dbReference type="RuleBase" id="RU361157"/>
    </source>
</evidence>
<keyword evidence="5" id="KW-0997">Cell inner membrane</keyword>
<reference evidence="11 12" key="2">
    <citation type="submission" date="2018-03" db="EMBL/GenBank/DDBJ databases">
        <title>The ancient ancestry and fast evolution of plastids.</title>
        <authorList>
            <person name="Moore K.R."/>
            <person name="Magnabosco C."/>
            <person name="Momper L."/>
            <person name="Gold D.A."/>
            <person name="Bosak T."/>
            <person name="Fournier G.P."/>
        </authorList>
    </citation>
    <scope>NUCLEOTIDE SEQUENCE [LARGE SCALE GENOMIC DNA]</scope>
    <source>
        <strain evidence="11 12">ULC007</strain>
    </source>
</reference>
<feature type="transmembrane region" description="Helical" evidence="9">
    <location>
        <begin position="124"/>
        <end position="152"/>
    </location>
</feature>
<feature type="transmembrane region" description="Helical" evidence="9">
    <location>
        <begin position="158"/>
        <end position="181"/>
    </location>
</feature>
<evidence type="ECO:0000256" key="4">
    <source>
        <dbReference type="ARBA" id="ARBA00022475"/>
    </source>
</evidence>
<accession>A0A2T1DNJ4</accession>
<keyword evidence="8 9" id="KW-0472">Membrane</keyword>
<dbReference type="PROSITE" id="PS51012">
    <property type="entry name" value="ABC_TM2"/>
    <property type="match status" value="1"/>
</dbReference>
<evidence type="ECO:0000256" key="1">
    <source>
        <dbReference type="ARBA" id="ARBA00004429"/>
    </source>
</evidence>
<feature type="domain" description="ABC transmembrane type-2" evidence="10">
    <location>
        <begin position="51"/>
        <end position="272"/>
    </location>
</feature>
<evidence type="ECO:0000313" key="11">
    <source>
        <dbReference type="EMBL" id="PSB22031.1"/>
    </source>
</evidence>
<evidence type="ECO:0000256" key="7">
    <source>
        <dbReference type="ARBA" id="ARBA00022989"/>
    </source>
</evidence>
<name>A0A2T1DNJ4_9CYAN</name>